<sequence>MLEIGGASGIALALAVPLSTFVADLPVTDLSDEESEMLRLLRDLPAEGRAYFHGLVVDAAAGRVAR</sequence>
<accession>A0ABU9ZT56</accession>
<protein>
    <submittedName>
        <fullName evidence="1">Uncharacterized protein</fullName>
    </submittedName>
</protein>
<dbReference type="RefSeq" id="WP_346012955.1">
    <property type="nucleotide sequence ID" value="NZ_JAQYXP010000002.1"/>
</dbReference>
<evidence type="ECO:0000313" key="1">
    <source>
        <dbReference type="EMBL" id="MEN3234210.1"/>
    </source>
</evidence>
<comment type="caution">
    <text evidence="1">The sequence shown here is derived from an EMBL/GenBank/DDBJ whole genome shotgun (WGS) entry which is preliminary data.</text>
</comment>
<proteinExistence type="predicted"/>
<dbReference type="Proteomes" id="UP001407347">
    <property type="component" value="Unassembled WGS sequence"/>
</dbReference>
<name>A0ABU9ZT56_9HYPH</name>
<gene>
    <name evidence="1" type="ORF">PUR29_11435</name>
</gene>
<organism evidence="1 2">
    <name type="scientific">Methylobacterium ajmalii</name>
    <dbReference type="NCBI Taxonomy" id="2738439"/>
    <lineage>
        <taxon>Bacteria</taxon>
        <taxon>Pseudomonadati</taxon>
        <taxon>Pseudomonadota</taxon>
        <taxon>Alphaproteobacteria</taxon>
        <taxon>Hyphomicrobiales</taxon>
        <taxon>Methylobacteriaceae</taxon>
        <taxon>Methylobacterium</taxon>
    </lineage>
</organism>
<reference evidence="1 2" key="1">
    <citation type="journal article" date="2023" name="PLoS ONE">
        <title>Complete genome assembly of Hawai'i environmental nontuberculous mycobacteria reveals unexpected co-isolation with methylobacteria.</title>
        <authorList>
            <person name="Hendrix J."/>
            <person name="Epperson L.E."/>
            <person name="Tong E.I."/>
            <person name="Chan Y.L."/>
            <person name="Hasan N.A."/>
            <person name="Dawrs S.N."/>
            <person name="Norton G.J."/>
            <person name="Virdi R."/>
            <person name="Crooks J.L."/>
            <person name="Chan E.D."/>
            <person name="Honda J.R."/>
            <person name="Strong M."/>
        </authorList>
    </citation>
    <scope>NUCLEOTIDE SEQUENCE [LARGE SCALE GENOMIC DNA]</scope>
    <source>
        <strain evidence="1 2">NJH_HI04-1</strain>
    </source>
</reference>
<dbReference type="EMBL" id="JAQYXP010000002">
    <property type="protein sequence ID" value="MEN3234210.1"/>
    <property type="molecule type" value="Genomic_DNA"/>
</dbReference>
<evidence type="ECO:0000313" key="2">
    <source>
        <dbReference type="Proteomes" id="UP001407347"/>
    </source>
</evidence>
<keyword evidence="2" id="KW-1185">Reference proteome</keyword>